<protein>
    <submittedName>
        <fullName evidence="2">TetR family transcriptional regulator C-terminal domain-containing protein</fullName>
    </submittedName>
</protein>
<gene>
    <name evidence="2" type="ORF">ABC228_03955</name>
</gene>
<name>A0ABU9XE82_9BACI</name>
<dbReference type="InterPro" id="IPR036271">
    <property type="entry name" value="Tet_transcr_reg_TetR-rel_C_sf"/>
</dbReference>
<dbReference type="Gene3D" id="1.10.357.10">
    <property type="entry name" value="Tetracycline Repressor, domain 2"/>
    <property type="match status" value="1"/>
</dbReference>
<keyword evidence="3" id="KW-1185">Reference proteome</keyword>
<dbReference type="InterPro" id="IPR041490">
    <property type="entry name" value="KstR2_TetR_C"/>
</dbReference>
<dbReference type="Pfam" id="PF17932">
    <property type="entry name" value="TetR_C_24"/>
    <property type="match status" value="1"/>
</dbReference>
<evidence type="ECO:0000313" key="3">
    <source>
        <dbReference type="Proteomes" id="UP001444625"/>
    </source>
</evidence>
<feature type="domain" description="HTH-type transcriptional repressor KstR2 C-terminal" evidence="1">
    <location>
        <begin position="13"/>
        <end position="125"/>
    </location>
</feature>
<reference evidence="2 3" key="1">
    <citation type="submission" date="2024-05" db="EMBL/GenBank/DDBJ databases">
        <authorList>
            <person name="Haq I."/>
            <person name="Ullah Z."/>
            <person name="Ahmad R."/>
            <person name="Li M."/>
            <person name="Tong Y."/>
        </authorList>
    </citation>
    <scope>NUCLEOTIDE SEQUENCE [LARGE SCALE GENOMIC DNA]</scope>
    <source>
        <strain evidence="2 3">16A2E</strain>
    </source>
</reference>
<evidence type="ECO:0000313" key="2">
    <source>
        <dbReference type="EMBL" id="MEN2766330.1"/>
    </source>
</evidence>
<evidence type="ECO:0000259" key="1">
    <source>
        <dbReference type="Pfam" id="PF17932"/>
    </source>
</evidence>
<sequence length="135" mass="15762">MEKGNTAKNTYVSPTEKLHAIIKSFVQVFDLYKPHISVFYQENVYLKSNYEELIKTKRDQFKEIIIDTIREGKESGEFRQDLSEVITGMAILGMVNWTYKWYKTSGENTIDEIGDIYVDFIMRGIINQENVSALF</sequence>
<comment type="caution">
    <text evidence="2">The sequence shown here is derived from an EMBL/GenBank/DDBJ whole genome shotgun (WGS) entry which is preliminary data.</text>
</comment>
<dbReference type="RefSeq" id="WP_345823783.1">
    <property type="nucleotide sequence ID" value="NZ_JBDIML010000001.1"/>
</dbReference>
<proteinExistence type="predicted"/>
<dbReference type="SUPFAM" id="SSF48498">
    <property type="entry name" value="Tetracyclin repressor-like, C-terminal domain"/>
    <property type="match status" value="1"/>
</dbReference>
<dbReference type="EMBL" id="JBDIML010000001">
    <property type="protein sequence ID" value="MEN2766330.1"/>
    <property type="molecule type" value="Genomic_DNA"/>
</dbReference>
<dbReference type="Proteomes" id="UP001444625">
    <property type="component" value="Unassembled WGS sequence"/>
</dbReference>
<organism evidence="2 3">
    <name type="scientific">Ornithinibacillus xuwenensis</name>
    <dbReference type="NCBI Taxonomy" id="3144668"/>
    <lineage>
        <taxon>Bacteria</taxon>
        <taxon>Bacillati</taxon>
        <taxon>Bacillota</taxon>
        <taxon>Bacilli</taxon>
        <taxon>Bacillales</taxon>
        <taxon>Bacillaceae</taxon>
        <taxon>Ornithinibacillus</taxon>
    </lineage>
</organism>
<accession>A0ABU9XE82</accession>